<accession>A0A2S8SNX6</accession>
<organism evidence="2 3">
    <name type="scientific">Abditibacterium utsteinense</name>
    <dbReference type="NCBI Taxonomy" id="1960156"/>
    <lineage>
        <taxon>Bacteria</taxon>
        <taxon>Pseudomonadati</taxon>
        <taxon>Abditibacteriota</taxon>
        <taxon>Abditibacteriia</taxon>
        <taxon>Abditibacteriales</taxon>
        <taxon>Abditibacteriaceae</taxon>
        <taxon>Abditibacterium</taxon>
    </lineage>
</organism>
<proteinExistence type="predicted"/>
<dbReference type="InParanoid" id="A0A2S8SNX6"/>
<evidence type="ECO:0000256" key="1">
    <source>
        <dbReference type="SAM" id="Phobius"/>
    </source>
</evidence>
<feature type="transmembrane region" description="Helical" evidence="1">
    <location>
        <begin position="87"/>
        <end position="109"/>
    </location>
</feature>
<dbReference type="Proteomes" id="UP000237684">
    <property type="component" value="Unassembled WGS sequence"/>
</dbReference>
<keyword evidence="1" id="KW-0472">Membrane</keyword>
<feature type="transmembrane region" description="Helical" evidence="1">
    <location>
        <begin position="50"/>
        <end position="81"/>
    </location>
</feature>
<name>A0A2S8SNX6_9BACT</name>
<dbReference type="RefSeq" id="WP_106381331.1">
    <property type="nucleotide sequence ID" value="NZ_NIGF01000031.1"/>
</dbReference>
<evidence type="ECO:0000313" key="3">
    <source>
        <dbReference type="Proteomes" id="UP000237684"/>
    </source>
</evidence>
<dbReference type="EMBL" id="NIGF01000031">
    <property type="protein sequence ID" value="PQV62493.1"/>
    <property type="molecule type" value="Genomic_DNA"/>
</dbReference>
<evidence type="ECO:0000313" key="2">
    <source>
        <dbReference type="EMBL" id="PQV62493.1"/>
    </source>
</evidence>
<gene>
    <name evidence="2" type="ORF">B1R32_1316</name>
</gene>
<keyword evidence="1" id="KW-1133">Transmembrane helix</keyword>
<keyword evidence="3" id="KW-1185">Reference proteome</keyword>
<reference evidence="2 3" key="1">
    <citation type="journal article" date="2018" name="Syst. Appl. Microbiol.">
        <title>Abditibacterium utsteinense sp. nov., the first cultivated member of candidate phylum FBP, isolated from ice-free Antarctic soil samples.</title>
        <authorList>
            <person name="Tahon G."/>
            <person name="Tytgat B."/>
            <person name="Lebbe L."/>
            <person name="Carlier A."/>
            <person name="Willems A."/>
        </authorList>
    </citation>
    <scope>NUCLEOTIDE SEQUENCE [LARGE SCALE GENOMIC DNA]</scope>
    <source>
        <strain evidence="2 3">LMG 29911</strain>
    </source>
</reference>
<keyword evidence="1" id="KW-0812">Transmembrane</keyword>
<protein>
    <submittedName>
        <fullName evidence="2">Uncharacterized protein</fullName>
    </submittedName>
</protein>
<dbReference type="AlphaFoldDB" id="A0A2S8SNX6"/>
<comment type="caution">
    <text evidence="2">The sequence shown here is derived from an EMBL/GenBank/DDBJ whole genome shotgun (WGS) entry which is preliminary data.</text>
</comment>
<sequence>MIRQIATFVGRHFLRQAVASGAQKTLGNALDPKFGLKLLRDRRIPLKSKVAAFALGLGAVVVLEILELPLQTALALLLPFIGLAADFALDGVELLAGPLLFATLMLPYLAPRDIVEQIRAEAGQTDSQGRVYVTAPVSNSSN</sequence>